<name>A0A381Z1N7_9ZZZZ</name>
<proteinExistence type="predicted"/>
<dbReference type="AlphaFoldDB" id="A0A381Z1N7"/>
<dbReference type="Pfam" id="PF13709">
    <property type="entry name" value="DUF4159"/>
    <property type="match status" value="1"/>
</dbReference>
<organism evidence="2">
    <name type="scientific">marine metagenome</name>
    <dbReference type="NCBI Taxonomy" id="408172"/>
    <lineage>
        <taxon>unclassified sequences</taxon>
        <taxon>metagenomes</taxon>
        <taxon>ecological metagenomes</taxon>
    </lineage>
</organism>
<feature type="domain" description="DUF4159" evidence="1">
    <location>
        <begin position="64"/>
        <end position="264"/>
    </location>
</feature>
<protein>
    <recommendedName>
        <fullName evidence="1">DUF4159 domain-containing protein</fullName>
    </recommendedName>
</protein>
<dbReference type="Gene3D" id="3.40.50.12140">
    <property type="entry name" value="Domain of unknown function DUF4159"/>
    <property type="match status" value="1"/>
</dbReference>
<evidence type="ECO:0000259" key="1">
    <source>
        <dbReference type="Pfam" id="PF13709"/>
    </source>
</evidence>
<gene>
    <name evidence="2" type="ORF">METZ01_LOCUS135974</name>
</gene>
<dbReference type="InterPro" id="IPR025297">
    <property type="entry name" value="DUF4159"/>
</dbReference>
<sequence>MFVLALVVESWMPLAADQPAQRGWFGRGRRDIMSSSGLPIENIPQEGEFIFLRVRFDEAYTSYGGYEWGLDMGWNHDYPRAEHNITMMLEELTNIPVKINFRGGNILSFSEPEIFDYPFVYISEPGYWVWSDEEVLRLRNYLLKGGFIMVDDMQSDDTEAFYRIMNQAIPNTKFEILDTTHPIFNCFFQITSEDILNQYYRARYNGNPVIYGVYEDNDPGKRLMAVINHNQDIGESWEFANTGYVPVEQANNSYKIGMNYIICSMLH</sequence>
<reference evidence="2" key="1">
    <citation type="submission" date="2018-05" db="EMBL/GenBank/DDBJ databases">
        <authorList>
            <person name="Lanie J.A."/>
            <person name="Ng W.-L."/>
            <person name="Kazmierczak K.M."/>
            <person name="Andrzejewski T.M."/>
            <person name="Davidsen T.M."/>
            <person name="Wayne K.J."/>
            <person name="Tettelin H."/>
            <person name="Glass J.I."/>
            <person name="Rusch D."/>
            <person name="Podicherti R."/>
            <person name="Tsui H.-C.T."/>
            <person name="Winkler M.E."/>
        </authorList>
    </citation>
    <scope>NUCLEOTIDE SEQUENCE</scope>
</reference>
<dbReference type="EMBL" id="UINC01019608">
    <property type="protein sequence ID" value="SVA83120.1"/>
    <property type="molecule type" value="Genomic_DNA"/>
</dbReference>
<accession>A0A381Z1N7</accession>
<evidence type="ECO:0000313" key="2">
    <source>
        <dbReference type="EMBL" id="SVA83120.1"/>
    </source>
</evidence>